<sequence length="88" mass="9759">MQDSEAGEIPEDLMIEIAARLPAKSTISEHWVFVLEAGGSWKRVAKDFQTPHHPSSLQVTMKNVLYYLAFTDSSQTCVLVSFTSGLKS</sequence>
<evidence type="ECO:0000259" key="1">
    <source>
        <dbReference type="Pfam" id="PF08268"/>
    </source>
</evidence>
<organism evidence="2">
    <name type="scientific">Brassica oleracea</name>
    <name type="common">Wild cabbage</name>
    <dbReference type="NCBI Taxonomy" id="3712"/>
    <lineage>
        <taxon>Eukaryota</taxon>
        <taxon>Viridiplantae</taxon>
        <taxon>Streptophyta</taxon>
        <taxon>Embryophyta</taxon>
        <taxon>Tracheophyta</taxon>
        <taxon>Spermatophyta</taxon>
        <taxon>Magnoliopsida</taxon>
        <taxon>eudicotyledons</taxon>
        <taxon>Gunneridae</taxon>
        <taxon>Pentapetalae</taxon>
        <taxon>rosids</taxon>
        <taxon>malvids</taxon>
        <taxon>Brassicales</taxon>
        <taxon>Brassicaceae</taxon>
        <taxon>Brassiceae</taxon>
        <taxon>Brassica</taxon>
    </lineage>
</organism>
<dbReference type="Pfam" id="PF08268">
    <property type="entry name" value="FBA_3"/>
    <property type="match status" value="1"/>
</dbReference>
<name>A0A3P6DMB9_BRAOL</name>
<proteinExistence type="predicted"/>
<dbReference type="AlphaFoldDB" id="A0A3P6DMB9"/>
<protein>
    <recommendedName>
        <fullName evidence="1">F-box associated beta-propeller type 3 domain-containing protein</fullName>
    </recommendedName>
</protein>
<dbReference type="InterPro" id="IPR013187">
    <property type="entry name" value="F-box-assoc_dom_typ3"/>
</dbReference>
<feature type="domain" description="F-box associated beta-propeller type 3" evidence="1">
    <location>
        <begin position="25"/>
        <end position="82"/>
    </location>
</feature>
<accession>A0A3P6DMB9</accession>
<reference evidence="2" key="1">
    <citation type="submission" date="2018-11" db="EMBL/GenBank/DDBJ databases">
        <authorList>
            <consortium name="Genoscope - CEA"/>
            <person name="William W."/>
        </authorList>
    </citation>
    <scope>NUCLEOTIDE SEQUENCE</scope>
</reference>
<gene>
    <name evidence="2" type="ORF">BOLC9T57840H</name>
</gene>
<dbReference type="EMBL" id="LR031875">
    <property type="protein sequence ID" value="VDD32517.1"/>
    <property type="molecule type" value="Genomic_DNA"/>
</dbReference>
<evidence type="ECO:0000313" key="2">
    <source>
        <dbReference type="EMBL" id="VDD32517.1"/>
    </source>
</evidence>